<accession>A0ABV5FL62</accession>
<evidence type="ECO:0000313" key="3">
    <source>
        <dbReference type="EMBL" id="MFB9064288.1"/>
    </source>
</evidence>
<comment type="caution">
    <text evidence="3">The sequence shown here is derived from an EMBL/GenBank/DDBJ whole genome shotgun (WGS) entry which is preliminary data.</text>
</comment>
<name>A0ABV5FL62_9FLAO</name>
<dbReference type="RefSeq" id="WP_290268281.1">
    <property type="nucleotide sequence ID" value="NZ_JAUFQQ010000005.1"/>
</dbReference>
<evidence type="ECO:0000313" key="4">
    <source>
        <dbReference type="Proteomes" id="UP001589589"/>
    </source>
</evidence>
<gene>
    <name evidence="3" type="ORF">ACFFUQ_09660</name>
</gene>
<keyword evidence="2" id="KW-0732">Signal</keyword>
<reference evidence="3 4" key="1">
    <citation type="submission" date="2024-09" db="EMBL/GenBank/DDBJ databases">
        <authorList>
            <person name="Sun Q."/>
            <person name="Mori K."/>
        </authorList>
    </citation>
    <scope>NUCLEOTIDE SEQUENCE [LARGE SCALE GENOMIC DNA]</scope>
    <source>
        <strain evidence="3 4">CECT 7908</strain>
    </source>
</reference>
<sequence>MKSQIHENRKSRLQNLSKNLAMLLVAVLGTSAMVNAAPMPVKATPVKEVKATKHPKTKTDKKAKTVKATASKAEPMKTKK</sequence>
<evidence type="ECO:0000256" key="2">
    <source>
        <dbReference type="SAM" id="SignalP"/>
    </source>
</evidence>
<keyword evidence="4" id="KW-1185">Reference proteome</keyword>
<feature type="compositionally biased region" description="Basic and acidic residues" evidence="1">
    <location>
        <begin position="45"/>
        <end position="63"/>
    </location>
</feature>
<feature type="signal peptide" evidence="2">
    <location>
        <begin position="1"/>
        <end position="36"/>
    </location>
</feature>
<feature type="chain" id="PRO_5047026911" description="Acid-shock protein" evidence="2">
    <location>
        <begin position="37"/>
        <end position="80"/>
    </location>
</feature>
<feature type="region of interest" description="Disordered" evidence="1">
    <location>
        <begin position="45"/>
        <end position="80"/>
    </location>
</feature>
<dbReference type="EMBL" id="JBHMEX010000031">
    <property type="protein sequence ID" value="MFB9064288.1"/>
    <property type="molecule type" value="Genomic_DNA"/>
</dbReference>
<evidence type="ECO:0000256" key="1">
    <source>
        <dbReference type="SAM" id="MobiDB-lite"/>
    </source>
</evidence>
<proteinExistence type="predicted"/>
<evidence type="ECO:0008006" key="5">
    <source>
        <dbReference type="Google" id="ProtNLM"/>
    </source>
</evidence>
<dbReference type="Proteomes" id="UP001589589">
    <property type="component" value="Unassembled WGS sequence"/>
</dbReference>
<organism evidence="3 4">
    <name type="scientific">Flavobacterium branchiarum</name>
    <dbReference type="NCBI Taxonomy" id="1114870"/>
    <lineage>
        <taxon>Bacteria</taxon>
        <taxon>Pseudomonadati</taxon>
        <taxon>Bacteroidota</taxon>
        <taxon>Flavobacteriia</taxon>
        <taxon>Flavobacteriales</taxon>
        <taxon>Flavobacteriaceae</taxon>
        <taxon>Flavobacterium</taxon>
    </lineage>
</organism>
<protein>
    <recommendedName>
        <fullName evidence="5">Acid-shock protein</fullName>
    </recommendedName>
</protein>